<organism evidence="7 8">
    <name type="scientific">Microvirga brassicacearum</name>
    <dbReference type="NCBI Taxonomy" id="2580413"/>
    <lineage>
        <taxon>Bacteria</taxon>
        <taxon>Pseudomonadati</taxon>
        <taxon>Pseudomonadota</taxon>
        <taxon>Alphaproteobacteria</taxon>
        <taxon>Hyphomicrobiales</taxon>
        <taxon>Methylobacteriaceae</taxon>
        <taxon>Microvirga</taxon>
    </lineage>
</organism>
<evidence type="ECO:0000256" key="1">
    <source>
        <dbReference type="ARBA" id="ARBA00001917"/>
    </source>
</evidence>
<evidence type="ECO:0000313" key="8">
    <source>
        <dbReference type="Proteomes" id="UP000325684"/>
    </source>
</evidence>
<dbReference type="GO" id="GO:0010181">
    <property type="term" value="F:FMN binding"/>
    <property type="evidence" value="ECO:0007669"/>
    <property type="project" value="InterPro"/>
</dbReference>
<comment type="cofactor">
    <cofactor evidence="1">
        <name>FMN</name>
        <dbReference type="ChEBI" id="CHEBI:58210"/>
    </cofactor>
</comment>
<dbReference type="GO" id="GO:0050661">
    <property type="term" value="F:NADP binding"/>
    <property type="evidence" value="ECO:0007669"/>
    <property type="project" value="InterPro"/>
</dbReference>
<protein>
    <submittedName>
        <fullName evidence="7">NADH:flavin oxidoreductase/NADH oxidase</fullName>
    </submittedName>
</protein>
<dbReference type="EMBL" id="VCMV01000037">
    <property type="protein sequence ID" value="KAB0265337.1"/>
    <property type="molecule type" value="Genomic_DNA"/>
</dbReference>
<comment type="caution">
    <text evidence="7">The sequence shown here is derived from an EMBL/GenBank/DDBJ whole genome shotgun (WGS) entry which is preliminary data.</text>
</comment>
<evidence type="ECO:0000256" key="5">
    <source>
        <dbReference type="ARBA" id="ARBA00023002"/>
    </source>
</evidence>
<dbReference type="PANTHER" id="PTHR43303">
    <property type="entry name" value="NADPH DEHYDROGENASE C23G7.10C-RELATED"/>
    <property type="match status" value="1"/>
</dbReference>
<dbReference type="InterPro" id="IPR044152">
    <property type="entry name" value="YqjM-like"/>
</dbReference>
<evidence type="ECO:0000259" key="6">
    <source>
        <dbReference type="Pfam" id="PF00724"/>
    </source>
</evidence>
<keyword evidence="8" id="KW-1185">Reference proteome</keyword>
<dbReference type="Gene3D" id="3.20.20.70">
    <property type="entry name" value="Aldolase class I"/>
    <property type="match status" value="1"/>
</dbReference>
<dbReference type="InterPro" id="IPR001155">
    <property type="entry name" value="OxRdtase_FMN_N"/>
</dbReference>
<keyword evidence="4" id="KW-0521">NADP</keyword>
<dbReference type="AlphaFoldDB" id="A0A5N3P6G8"/>
<evidence type="ECO:0000256" key="4">
    <source>
        <dbReference type="ARBA" id="ARBA00022857"/>
    </source>
</evidence>
<evidence type="ECO:0000256" key="3">
    <source>
        <dbReference type="ARBA" id="ARBA00022643"/>
    </source>
</evidence>
<reference evidence="7 8" key="1">
    <citation type="journal article" date="2019" name="Microorganisms">
        <title>Genome Insights into the Novel Species Microvirga brassicacearum, a Rapeseed Endophyte with Biotechnological Potential.</title>
        <authorList>
            <person name="Jimenez-Gomez A."/>
            <person name="Saati-Santamaria Z."/>
            <person name="Igual J.M."/>
            <person name="Rivas R."/>
            <person name="Mateos P.F."/>
            <person name="Garcia-Fraile P."/>
        </authorList>
    </citation>
    <scope>NUCLEOTIDE SEQUENCE [LARGE SCALE GENOMIC DNA]</scope>
    <source>
        <strain evidence="7 8">CDVBN77</strain>
    </source>
</reference>
<keyword evidence="2" id="KW-0285">Flavoprotein</keyword>
<gene>
    <name evidence="7" type="ORF">FEZ63_19185</name>
</gene>
<sequence>MAKLFSPITIGPHTYANRIAIAPMAQYSADDGSMTDWHLIHLGALATSGAGLVMIEATSVEPMGRCSLGDPGLYNNENEAALCRVIEAMRRYTPVKVGIQLSHGGRKGSTALHWLGGQPLSTADGGWENLAPSALPFGTWPTPKAADAEDLERLVPAFADSARRAARAGVDLIELHAAHGYLLHQFLSPISNERTDAFGGSLENRMRLPLRVFEAVRDAAPGVTLGVRLTASDWIDGGITPDEAVAFAQKLEAAGCHYVDVTSGGIDPRQKIAVGPGYQVSFAHTVKQKTNLVVRAVGLIVAPEQAEEIVASGKADLVAIARAALANPRWPWEAAHVLGAPIEIPPQYQRASSSAWPGWTILAPKEAAE</sequence>
<dbReference type="Proteomes" id="UP000325684">
    <property type="component" value="Unassembled WGS sequence"/>
</dbReference>
<keyword evidence="3" id="KW-0288">FMN</keyword>
<dbReference type="SUPFAM" id="SSF51395">
    <property type="entry name" value="FMN-linked oxidoreductases"/>
    <property type="match status" value="1"/>
</dbReference>
<dbReference type="PANTHER" id="PTHR43303:SF4">
    <property type="entry name" value="NADPH DEHYDROGENASE C23G7.10C-RELATED"/>
    <property type="match status" value="1"/>
</dbReference>
<name>A0A5N3P6G8_9HYPH</name>
<dbReference type="Pfam" id="PF00724">
    <property type="entry name" value="Oxidored_FMN"/>
    <property type="match status" value="1"/>
</dbReference>
<proteinExistence type="predicted"/>
<evidence type="ECO:0000256" key="2">
    <source>
        <dbReference type="ARBA" id="ARBA00022630"/>
    </source>
</evidence>
<accession>A0A5N3P6G8</accession>
<feature type="domain" description="NADH:flavin oxidoreductase/NADH oxidase N-terminal" evidence="6">
    <location>
        <begin position="3"/>
        <end position="336"/>
    </location>
</feature>
<evidence type="ECO:0000313" key="7">
    <source>
        <dbReference type="EMBL" id="KAB0265337.1"/>
    </source>
</evidence>
<dbReference type="RefSeq" id="WP_150947495.1">
    <property type="nucleotide sequence ID" value="NZ_VCMV01000037.1"/>
</dbReference>
<dbReference type="CDD" id="cd02932">
    <property type="entry name" value="OYE_YqiM_FMN"/>
    <property type="match status" value="1"/>
</dbReference>
<dbReference type="OrthoDB" id="9804454at2"/>
<dbReference type="GO" id="GO:0003959">
    <property type="term" value="F:NADPH dehydrogenase activity"/>
    <property type="evidence" value="ECO:0007669"/>
    <property type="project" value="InterPro"/>
</dbReference>
<dbReference type="InterPro" id="IPR013785">
    <property type="entry name" value="Aldolase_TIM"/>
</dbReference>
<keyword evidence="5" id="KW-0560">Oxidoreductase</keyword>